<keyword evidence="1" id="KW-1133">Transmembrane helix</keyword>
<comment type="caution">
    <text evidence="2">The sequence shown here is derived from an EMBL/GenBank/DDBJ whole genome shotgun (WGS) entry which is preliminary data.</text>
</comment>
<proteinExistence type="predicted"/>
<organism evidence="2 3">
    <name type="scientific">Flavobacterium cheniae</name>
    <dbReference type="NCBI Taxonomy" id="295428"/>
    <lineage>
        <taxon>Bacteria</taxon>
        <taxon>Pseudomonadati</taxon>
        <taxon>Bacteroidota</taxon>
        <taxon>Flavobacteriia</taxon>
        <taxon>Flavobacteriales</taxon>
        <taxon>Flavobacteriaceae</taxon>
        <taxon>Flavobacterium</taxon>
    </lineage>
</organism>
<dbReference type="AlphaFoldDB" id="A0A562KFN4"/>
<evidence type="ECO:0000313" key="2">
    <source>
        <dbReference type="EMBL" id="TWH94201.1"/>
    </source>
</evidence>
<keyword evidence="1" id="KW-0812">Transmembrane</keyword>
<feature type="transmembrane region" description="Helical" evidence="1">
    <location>
        <begin position="35"/>
        <end position="52"/>
    </location>
</feature>
<dbReference type="RefSeq" id="WP_133610206.1">
    <property type="nucleotide sequence ID" value="NZ_SNZC01000004.1"/>
</dbReference>
<sequence length="62" mass="7540">MAYLKFIQYIYLIFAIFFLYDAFRKYQEGKELSDIGLSLIIAGVSIGMFFFRRHFHNKYQKK</sequence>
<reference evidence="2 3" key="1">
    <citation type="journal article" date="2015" name="Stand. Genomic Sci.">
        <title>Genomic Encyclopedia of Bacterial and Archaeal Type Strains, Phase III: the genomes of soil and plant-associated and newly described type strains.</title>
        <authorList>
            <person name="Whitman W.B."/>
            <person name="Woyke T."/>
            <person name="Klenk H.P."/>
            <person name="Zhou Y."/>
            <person name="Lilburn T.G."/>
            <person name="Beck B.J."/>
            <person name="De Vos P."/>
            <person name="Vandamme P."/>
            <person name="Eisen J.A."/>
            <person name="Garrity G."/>
            <person name="Hugenholtz P."/>
            <person name="Kyrpides N.C."/>
        </authorList>
    </citation>
    <scope>NUCLEOTIDE SEQUENCE [LARGE SCALE GENOMIC DNA]</scope>
    <source>
        <strain evidence="2 3">CGMCC 1.6844</strain>
    </source>
</reference>
<evidence type="ECO:0008006" key="4">
    <source>
        <dbReference type="Google" id="ProtNLM"/>
    </source>
</evidence>
<keyword evidence="1" id="KW-0472">Membrane</keyword>
<dbReference type="OrthoDB" id="1151040at2"/>
<dbReference type="EMBL" id="VLKM01000006">
    <property type="protein sequence ID" value="TWH94201.1"/>
    <property type="molecule type" value="Genomic_DNA"/>
</dbReference>
<evidence type="ECO:0000256" key="1">
    <source>
        <dbReference type="SAM" id="Phobius"/>
    </source>
</evidence>
<dbReference type="Proteomes" id="UP000315312">
    <property type="component" value="Unassembled WGS sequence"/>
</dbReference>
<feature type="transmembrane region" description="Helical" evidence="1">
    <location>
        <begin position="6"/>
        <end position="23"/>
    </location>
</feature>
<protein>
    <recommendedName>
        <fullName evidence="4">LPXTG-motif cell wall-anchored protein</fullName>
    </recommendedName>
</protein>
<name>A0A562KFN4_9FLAO</name>
<gene>
    <name evidence="2" type="ORF">IP97_01758</name>
</gene>
<evidence type="ECO:0000313" key="3">
    <source>
        <dbReference type="Proteomes" id="UP000315312"/>
    </source>
</evidence>
<keyword evidence="3" id="KW-1185">Reference proteome</keyword>
<accession>A0A562KFN4</accession>